<dbReference type="AlphaFoldDB" id="G0NHK2"/>
<organism evidence="4">
    <name type="scientific">Caenorhabditis brenneri</name>
    <name type="common">Nematode worm</name>
    <dbReference type="NCBI Taxonomy" id="135651"/>
    <lineage>
        <taxon>Eukaryota</taxon>
        <taxon>Metazoa</taxon>
        <taxon>Ecdysozoa</taxon>
        <taxon>Nematoda</taxon>
        <taxon>Chromadorea</taxon>
        <taxon>Rhabditida</taxon>
        <taxon>Rhabditina</taxon>
        <taxon>Rhabditomorpha</taxon>
        <taxon>Rhabditoidea</taxon>
        <taxon>Rhabditidae</taxon>
        <taxon>Peloderinae</taxon>
        <taxon>Caenorhabditis</taxon>
    </lineage>
</organism>
<dbReference type="HOGENOM" id="CLU_2388172_0_0_1"/>
<feature type="compositionally biased region" description="Low complexity" evidence="1">
    <location>
        <begin position="39"/>
        <end position="50"/>
    </location>
</feature>
<evidence type="ECO:0000313" key="4">
    <source>
        <dbReference type="Proteomes" id="UP000008068"/>
    </source>
</evidence>
<sequence>MVSFRLLTFLILLSNASRLVTGTGTGNQDQVPCEDETKTVPTTTTEGPTTSGDPCQAYPGTTAYRRQNGWFCSKMFHQDMQLADPMSYAEGIDV</sequence>
<gene>
    <name evidence="3" type="ORF">CAEBREN_16264</name>
</gene>
<protein>
    <submittedName>
        <fullName evidence="3">Uncharacterized protein</fullName>
    </submittedName>
</protein>
<evidence type="ECO:0000256" key="1">
    <source>
        <dbReference type="SAM" id="MobiDB-lite"/>
    </source>
</evidence>
<feature type="compositionally biased region" description="Polar residues" evidence="1">
    <location>
        <begin position="21"/>
        <end position="30"/>
    </location>
</feature>
<accession>G0NHK2</accession>
<evidence type="ECO:0000313" key="3">
    <source>
        <dbReference type="EMBL" id="EGT60504.1"/>
    </source>
</evidence>
<proteinExistence type="predicted"/>
<keyword evidence="4" id="KW-1185">Reference proteome</keyword>
<dbReference type="EMBL" id="GL379885">
    <property type="protein sequence ID" value="EGT60504.1"/>
    <property type="molecule type" value="Genomic_DNA"/>
</dbReference>
<feature type="chain" id="PRO_5003405316" evidence="2">
    <location>
        <begin position="23"/>
        <end position="94"/>
    </location>
</feature>
<dbReference type="Proteomes" id="UP000008068">
    <property type="component" value="Unassembled WGS sequence"/>
</dbReference>
<evidence type="ECO:0000256" key="2">
    <source>
        <dbReference type="SAM" id="SignalP"/>
    </source>
</evidence>
<keyword evidence="2" id="KW-0732">Signal</keyword>
<feature type="signal peptide" evidence="2">
    <location>
        <begin position="1"/>
        <end position="22"/>
    </location>
</feature>
<name>G0NHK2_CAEBE</name>
<feature type="region of interest" description="Disordered" evidence="1">
    <location>
        <begin position="21"/>
        <end position="58"/>
    </location>
</feature>
<reference evidence="4" key="1">
    <citation type="submission" date="2011-07" db="EMBL/GenBank/DDBJ databases">
        <authorList>
            <consortium name="Caenorhabditis brenneri Sequencing and Analysis Consortium"/>
            <person name="Wilson R.K."/>
        </authorList>
    </citation>
    <scope>NUCLEOTIDE SEQUENCE [LARGE SCALE GENOMIC DNA]</scope>
    <source>
        <strain evidence="4">PB2801</strain>
    </source>
</reference>
<dbReference type="InParanoid" id="G0NHK2"/>